<dbReference type="PANTHER" id="PTHR13061">
    <property type="entry name" value="DYNACTIN SUBUNIT P25"/>
    <property type="match status" value="1"/>
</dbReference>
<dbReference type="GO" id="GO:0016740">
    <property type="term" value="F:transferase activity"/>
    <property type="evidence" value="ECO:0007669"/>
    <property type="project" value="UniProtKB-KW"/>
</dbReference>
<dbReference type="Proteomes" id="UP000295509">
    <property type="component" value="Unassembled WGS sequence"/>
</dbReference>
<dbReference type="PANTHER" id="PTHR13061:SF29">
    <property type="entry name" value="GAMMA CARBONIC ANHYDRASE-LIKE 1, MITOCHONDRIAL-RELATED"/>
    <property type="match status" value="1"/>
</dbReference>
<comment type="caution">
    <text evidence="1">The sequence shown here is derived from an EMBL/GenBank/DDBJ whole genome shotgun (WGS) entry which is preliminary data.</text>
</comment>
<reference evidence="1 2" key="1">
    <citation type="submission" date="2019-03" db="EMBL/GenBank/DDBJ databases">
        <title>Genomic Encyclopedia of Type Strains, Phase III (KMG-III): the genomes of soil and plant-associated and newly described type strains.</title>
        <authorList>
            <person name="Whitman W."/>
        </authorList>
    </citation>
    <scope>NUCLEOTIDE SEQUENCE [LARGE SCALE GENOMIC DNA]</scope>
    <source>
        <strain evidence="1 2">LMG 29544</strain>
    </source>
</reference>
<dbReference type="EMBL" id="SORE01000015">
    <property type="protein sequence ID" value="TDY45154.1"/>
    <property type="molecule type" value="Genomic_DNA"/>
</dbReference>
<gene>
    <name evidence="1" type="ORF">BX592_115121</name>
</gene>
<evidence type="ECO:0000313" key="1">
    <source>
        <dbReference type="EMBL" id="TDY45154.1"/>
    </source>
</evidence>
<evidence type="ECO:0000313" key="2">
    <source>
        <dbReference type="Proteomes" id="UP000295509"/>
    </source>
</evidence>
<dbReference type="AlphaFoldDB" id="A0A4R8LKV0"/>
<protein>
    <submittedName>
        <fullName evidence="1">Carbonic anhydrase/acetyltransferase-like protein (Isoleucine patch superfamily)</fullName>
    </submittedName>
</protein>
<dbReference type="Gene3D" id="2.160.10.10">
    <property type="entry name" value="Hexapeptide repeat proteins"/>
    <property type="match status" value="1"/>
</dbReference>
<keyword evidence="1" id="KW-0808">Transferase</keyword>
<keyword evidence="2" id="KW-1185">Reference proteome</keyword>
<dbReference type="Pfam" id="PF00132">
    <property type="entry name" value="Hexapep"/>
    <property type="match status" value="1"/>
</dbReference>
<sequence length="202" mass="21641">MDRTQHVNAKPQIHPSAYIAPSAVVSGNVTIGPETVVSYGAVLVADGGRIVVGRNTVIMEHAIVRSSGYSDCLVGNNVMIGPHTHLSGCAVGDECFIATGASVFNGATLGKWSEVRINGVVHLKTVLPEESTVPIGWIAVGDPVRMFPPDQHDEIWAIQKELNFPMNVFGVERNGPSPDSPIKQMTGKYGRYVIHARTRSDG</sequence>
<dbReference type="InterPro" id="IPR011004">
    <property type="entry name" value="Trimer_LpxA-like_sf"/>
</dbReference>
<dbReference type="InterPro" id="IPR050484">
    <property type="entry name" value="Transf_Hexapept/Carb_Anhydrase"/>
</dbReference>
<accession>A0A4R8LKV0</accession>
<dbReference type="SUPFAM" id="SSF51161">
    <property type="entry name" value="Trimeric LpxA-like enzymes"/>
    <property type="match status" value="1"/>
</dbReference>
<dbReference type="InterPro" id="IPR001451">
    <property type="entry name" value="Hexapep"/>
</dbReference>
<proteinExistence type="predicted"/>
<organism evidence="1 2">
    <name type="scientific">Paraburkholderia rhizosphaerae</name>
    <dbReference type="NCBI Taxonomy" id="480658"/>
    <lineage>
        <taxon>Bacteria</taxon>
        <taxon>Pseudomonadati</taxon>
        <taxon>Pseudomonadota</taxon>
        <taxon>Betaproteobacteria</taxon>
        <taxon>Burkholderiales</taxon>
        <taxon>Burkholderiaceae</taxon>
        <taxon>Paraburkholderia</taxon>
    </lineage>
</organism>
<name>A0A4R8LKV0_9BURK</name>